<protein>
    <submittedName>
        <fullName evidence="8">Glycosyltransferase</fullName>
    </submittedName>
</protein>
<keyword evidence="3" id="KW-0328">Glycosyltransferase</keyword>
<keyword evidence="9" id="KW-1185">Reference proteome</keyword>
<dbReference type="PANTHER" id="PTHR43646">
    <property type="entry name" value="GLYCOSYLTRANSFERASE"/>
    <property type="match status" value="1"/>
</dbReference>
<evidence type="ECO:0000256" key="2">
    <source>
        <dbReference type="ARBA" id="ARBA00022475"/>
    </source>
</evidence>
<dbReference type="Gene3D" id="3.90.550.10">
    <property type="entry name" value="Spore Coat Polysaccharide Biosynthesis Protein SpsA, Chain A"/>
    <property type="match status" value="1"/>
</dbReference>
<sequence length="203" mass="22858">MFWNASWWRGGGGEKREKGIRSARRRKREKISVIVPTLNEAGSVEKAIRSARRTTRGAQVEVIVVDGGSEDATVKRARSLGAKIVRSGRGRGLQQDMGSKAATGNLLLFLHADTELPRRYDSMIHEVFWNASRHRDAKHIWGAFGELGIRSKGPLLRCVEFGVKQRTKYLGMPYGDQCHFFHRKAYQESGGYKHIPFMEVGSS</sequence>
<reference evidence="8 9" key="1">
    <citation type="submission" date="2018-07" db="EMBL/GenBank/DDBJ databases">
        <title>The complete nuclear genome of the prasinophyte Chloropicon primus (CCMP1205).</title>
        <authorList>
            <person name="Pombert J.-F."/>
            <person name="Otis C."/>
            <person name="Turmel M."/>
            <person name="Lemieux C."/>
        </authorList>
    </citation>
    <scope>NUCLEOTIDE SEQUENCE [LARGE SCALE GENOMIC DNA]</scope>
    <source>
        <strain evidence="8 9">CCMP1205</strain>
    </source>
</reference>
<dbReference type="SUPFAM" id="SSF53448">
    <property type="entry name" value="Nucleotide-diphospho-sugar transferases"/>
    <property type="match status" value="1"/>
</dbReference>
<dbReference type="InterPro" id="IPR029044">
    <property type="entry name" value="Nucleotide-diphossugar_trans"/>
</dbReference>
<dbReference type="EMBL" id="CP031035">
    <property type="protein sequence ID" value="QDZ19288.1"/>
    <property type="molecule type" value="Genomic_DNA"/>
</dbReference>
<organism evidence="8 9">
    <name type="scientific">Chloropicon primus</name>
    <dbReference type="NCBI Taxonomy" id="1764295"/>
    <lineage>
        <taxon>Eukaryota</taxon>
        <taxon>Viridiplantae</taxon>
        <taxon>Chlorophyta</taxon>
        <taxon>Chloropicophyceae</taxon>
        <taxon>Chloropicales</taxon>
        <taxon>Chloropicaceae</taxon>
        <taxon>Chloropicon</taxon>
    </lineage>
</organism>
<gene>
    <name evidence="8" type="ORF">A3770_02p18060</name>
</gene>
<feature type="domain" description="Glycosyltransferase 2-like" evidence="7">
    <location>
        <begin position="32"/>
        <end position="119"/>
    </location>
</feature>
<keyword evidence="2" id="KW-1003">Cell membrane</keyword>
<accession>A0A5B8MF69</accession>
<proteinExistence type="predicted"/>
<dbReference type="PANTHER" id="PTHR43646:SF2">
    <property type="entry name" value="GLYCOSYLTRANSFERASE 2-LIKE DOMAIN-CONTAINING PROTEIN"/>
    <property type="match status" value="1"/>
</dbReference>
<dbReference type="GO" id="GO:0016757">
    <property type="term" value="F:glycosyltransferase activity"/>
    <property type="evidence" value="ECO:0007669"/>
    <property type="project" value="UniProtKB-KW"/>
</dbReference>
<evidence type="ECO:0000256" key="3">
    <source>
        <dbReference type="ARBA" id="ARBA00022676"/>
    </source>
</evidence>
<evidence type="ECO:0000256" key="1">
    <source>
        <dbReference type="ARBA" id="ARBA00004236"/>
    </source>
</evidence>
<dbReference type="GO" id="GO:0005886">
    <property type="term" value="C:plasma membrane"/>
    <property type="evidence" value="ECO:0007669"/>
    <property type="project" value="UniProtKB-SubCell"/>
</dbReference>
<dbReference type="OrthoDB" id="191769at2759"/>
<evidence type="ECO:0000256" key="5">
    <source>
        <dbReference type="ARBA" id="ARBA00023136"/>
    </source>
</evidence>
<evidence type="ECO:0000256" key="4">
    <source>
        <dbReference type="ARBA" id="ARBA00022679"/>
    </source>
</evidence>
<dbReference type="Pfam" id="PF00535">
    <property type="entry name" value="Glycos_transf_2"/>
    <property type="match status" value="1"/>
</dbReference>
<evidence type="ECO:0000259" key="7">
    <source>
        <dbReference type="Pfam" id="PF00535"/>
    </source>
</evidence>
<dbReference type="STRING" id="1764295.A0A5B8MF69"/>
<dbReference type="Proteomes" id="UP000316726">
    <property type="component" value="Chromosome 2"/>
</dbReference>
<evidence type="ECO:0000313" key="8">
    <source>
        <dbReference type="EMBL" id="QDZ19288.1"/>
    </source>
</evidence>
<name>A0A5B8MF69_9CHLO</name>
<keyword evidence="4 8" id="KW-0808">Transferase</keyword>
<feature type="region of interest" description="Disordered" evidence="6">
    <location>
        <begin position="1"/>
        <end position="23"/>
    </location>
</feature>
<comment type="subcellular location">
    <subcellularLocation>
        <location evidence="1">Cell membrane</location>
    </subcellularLocation>
</comment>
<dbReference type="AlphaFoldDB" id="A0A5B8MF69"/>
<evidence type="ECO:0000256" key="6">
    <source>
        <dbReference type="SAM" id="MobiDB-lite"/>
    </source>
</evidence>
<keyword evidence="5" id="KW-0472">Membrane</keyword>
<evidence type="ECO:0000313" key="9">
    <source>
        <dbReference type="Proteomes" id="UP000316726"/>
    </source>
</evidence>
<dbReference type="InterPro" id="IPR001173">
    <property type="entry name" value="Glyco_trans_2-like"/>
</dbReference>